<dbReference type="PRINTS" id="PR00039">
    <property type="entry name" value="HTHLYSR"/>
</dbReference>
<reference evidence="7 8" key="2">
    <citation type="submission" date="2016-12" db="EMBL/GenBank/DDBJ databases">
        <title>Diversity of luminous bacteria.</title>
        <authorList>
            <person name="Yoshizawa S."/>
            <person name="Kogure K."/>
        </authorList>
    </citation>
    <scope>NUCLEOTIDE SEQUENCE [LARGE SCALE GENOMIC DNA]</scope>
    <source>
        <strain evidence="7 8">NBRC 105001</strain>
    </source>
</reference>
<dbReference type="SUPFAM" id="SSF53850">
    <property type="entry name" value="Periplasmic binding protein-like II"/>
    <property type="match status" value="1"/>
</dbReference>
<dbReference type="Proteomes" id="UP000239273">
    <property type="component" value="Unassembled WGS sequence"/>
</dbReference>
<dbReference type="Proteomes" id="UP001156660">
    <property type="component" value="Unassembled WGS sequence"/>
</dbReference>
<proteinExistence type="inferred from homology"/>
<dbReference type="CDD" id="cd05466">
    <property type="entry name" value="PBP2_LTTR_substrate"/>
    <property type="match status" value="1"/>
</dbReference>
<dbReference type="Gene3D" id="3.40.190.290">
    <property type="match status" value="1"/>
</dbReference>
<feature type="domain" description="HTH lysR-type" evidence="5">
    <location>
        <begin position="6"/>
        <end position="57"/>
    </location>
</feature>
<keyword evidence="9" id="KW-1185">Reference proteome</keyword>
<dbReference type="RefSeq" id="WP_105064032.1">
    <property type="nucleotide sequence ID" value="NZ_BSOU01000001.1"/>
</dbReference>
<sequence length="295" mass="33965">MDKSSRYFYEVARQGSIKGASEKLFISQPTLTTAIKKLEESLDVILFHRKSKGVELTSSGWLYYRYVQDLFEKHSQMMHQLTDMKARSQGKIKLGIGEAWWECFAADIIKQFVEQHPNNSMYIEFGNGLSMLNQLLNGDIDLFIGHEIENIDPRHRVLFMPLFIEQEAWFVREGHPLLSNDLISNELEHYPLIKVTPDHIRHTKILNDEGMEEFNLKQQKTGVVYELNSLKASIDMLKTSDAIMPYTNQVKDKMVELGIVKLPQCSEKSGNVGIYTKTEQVSESIQYLVSLLKGK</sequence>
<dbReference type="PROSITE" id="PS50931">
    <property type="entry name" value="HTH_LYSR"/>
    <property type="match status" value="1"/>
</dbReference>
<evidence type="ECO:0000256" key="3">
    <source>
        <dbReference type="ARBA" id="ARBA00023125"/>
    </source>
</evidence>
<evidence type="ECO:0000313" key="9">
    <source>
        <dbReference type="Proteomes" id="UP001156660"/>
    </source>
</evidence>
<reference evidence="6" key="1">
    <citation type="journal article" date="2014" name="Int. J. Syst. Evol. Microbiol.">
        <title>Complete genome of a new Firmicutes species belonging to the dominant human colonic microbiota ('Ruminococcus bicirculans') reveals two chromosomes and a selective capacity to utilize plant glucans.</title>
        <authorList>
            <consortium name="NISC Comparative Sequencing Program"/>
            <person name="Wegmann U."/>
            <person name="Louis P."/>
            <person name="Goesmann A."/>
            <person name="Henrissat B."/>
            <person name="Duncan S.H."/>
            <person name="Flint H.J."/>
        </authorList>
    </citation>
    <scope>NUCLEOTIDE SEQUENCE</scope>
    <source>
        <strain evidence="6">NBRC 105001</strain>
    </source>
</reference>
<dbReference type="InterPro" id="IPR000847">
    <property type="entry name" value="LysR_HTH_N"/>
</dbReference>
<comment type="caution">
    <text evidence="7">The sequence shown here is derived from an EMBL/GenBank/DDBJ whole genome shotgun (WGS) entry which is preliminary data.</text>
</comment>
<keyword evidence="2" id="KW-0805">Transcription regulation</keyword>
<accession>A0A2S7X8E5</accession>
<dbReference type="FunFam" id="1.10.10.10:FF:000001">
    <property type="entry name" value="LysR family transcriptional regulator"/>
    <property type="match status" value="1"/>
</dbReference>
<name>A0A2S7X8E5_9GAMM</name>
<reference evidence="6" key="4">
    <citation type="submission" date="2023-01" db="EMBL/GenBank/DDBJ databases">
        <title>Draft genome sequence of Aliivibrio sifiae strain NBRC 105001.</title>
        <authorList>
            <person name="Sun Q."/>
            <person name="Mori K."/>
        </authorList>
    </citation>
    <scope>NUCLEOTIDE SEQUENCE</scope>
    <source>
        <strain evidence="6">NBRC 105001</strain>
    </source>
</reference>
<evidence type="ECO:0000259" key="5">
    <source>
        <dbReference type="PROSITE" id="PS50931"/>
    </source>
</evidence>
<dbReference type="InterPro" id="IPR005119">
    <property type="entry name" value="LysR_subst-bd"/>
</dbReference>
<dbReference type="Gene3D" id="1.10.10.10">
    <property type="entry name" value="Winged helix-like DNA-binding domain superfamily/Winged helix DNA-binding domain"/>
    <property type="match status" value="1"/>
</dbReference>
<keyword evidence="3" id="KW-0238">DNA-binding</keyword>
<keyword evidence="4" id="KW-0804">Transcription</keyword>
<dbReference type="AlphaFoldDB" id="A0A2S7X8E5"/>
<evidence type="ECO:0000313" key="8">
    <source>
        <dbReference type="Proteomes" id="UP000239273"/>
    </source>
</evidence>
<dbReference type="Pfam" id="PF00126">
    <property type="entry name" value="HTH_1"/>
    <property type="match status" value="1"/>
</dbReference>
<dbReference type="EMBL" id="BSOU01000001">
    <property type="protein sequence ID" value="GLR73224.1"/>
    <property type="molecule type" value="Genomic_DNA"/>
</dbReference>
<dbReference type="InterPro" id="IPR036390">
    <property type="entry name" value="WH_DNA-bd_sf"/>
</dbReference>
<evidence type="ECO:0000256" key="2">
    <source>
        <dbReference type="ARBA" id="ARBA00023015"/>
    </source>
</evidence>
<comment type="similarity">
    <text evidence="1">Belongs to the LysR transcriptional regulatory family.</text>
</comment>
<evidence type="ECO:0000313" key="7">
    <source>
        <dbReference type="EMBL" id="PQJ87611.1"/>
    </source>
</evidence>
<dbReference type="PANTHER" id="PTHR30126">
    <property type="entry name" value="HTH-TYPE TRANSCRIPTIONAL REGULATOR"/>
    <property type="match status" value="1"/>
</dbReference>
<dbReference type="GO" id="GO:0003677">
    <property type="term" value="F:DNA binding"/>
    <property type="evidence" value="ECO:0007669"/>
    <property type="project" value="UniProtKB-KW"/>
</dbReference>
<dbReference type="Pfam" id="PF03466">
    <property type="entry name" value="LysR_substrate"/>
    <property type="match status" value="1"/>
</dbReference>
<dbReference type="EMBL" id="MSCP01000002">
    <property type="protein sequence ID" value="PQJ87611.1"/>
    <property type="molecule type" value="Genomic_DNA"/>
</dbReference>
<protein>
    <submittedName>
        <fullName evidence="7">LysR family transcriptional regulator</fullName>
    </submittedName>
</protein>
<organism evidence="7 8">
    <name type="scientific">Aliivibrio sifiae</name>
    <dbReference type="NCBI Taxonomy" id="566293"/>
    <lineage>
        <taxon>Bacteria</taxon>
        <taxon>Pseudomonadati</taxon>
        <taxon>Pseudomonadota</taxon>
        <taxon>Gammaproteobacteria</taxon>
        <taxon>Vibrionales</taxon>
        <taxon>Vibrionaceae</taxon>
        <taxon>Aliivibrio</taxon>
    </lineage>
</organism>
<reference evidence="9" key="3">
    <citation type="journal article" date="2019" name="Int. J. Syst. Evol. Microbiol.">
        <title>The Global Catalogue of Microorganisms (GCM) 10K type strain sequencing project: providing services to taxonomists for standard genome sequencing and annotation.</title>
        <authorList>
            <consortium name="The Broad Institute Genomics Platform"/>
            <consortium name="The Broad Institute Genome Sequencing Center for Infectious Disease"/>
            <person name="Wu L."/>
            <person name="Ma J."/>
        </authorList>
    </citation>
    <scope>NUCLEOTIDE SEQUENCE [LARGE SCALE GENOMIC DNA]</scope>
    <source>
        <strain evidence="9">NBRC 105001</strain>
    </source>
</reference>
<dbReference type="InterPro" id="IPR036388">
    <property type="entry name" value="WH-like_DNA-bd_sf"/>
</dbReference>
<evidence type="ECO:0000313" key="6">
    <source>
        <dbReference type="EMBL" id="GLR73224.1"/>
    </source>
</evidence>
<gene>
    <name evidence="6" type="primary">abgR</name>
    <name evidence="7" type="ORF">BTO23_16055</name>
    <name evidence="6" type="ORF">GCM10007855_00970</name>
</gene>
<dbReference type="GO" id="GO:0003700">
    <property type="term" value="F:DNA-binding transcription factor activity"/>
    <property type="evidence" value="ECO:0007669"/>
    <property type="project" value="InterPro"/>
</dbReference>
<evidence type="ECO:0000256" key="1">
    <source>
        <dbReference type="ARBA" id="ARBA00009437"/>
    </source>
</evidence>
<dbReference type="SUPFAM" id="SSF46785">
    <property type="entry name" value="Winged helix' DNA-binding domain"/>
    <property type="match status" value="1"/>
</dbReference>
<dbReference type="OrthoDB" id="6085176at2"/>
<evidence type="ECO:0000256" key="4">
    <source>
        <dbReference type="ARBA" id="ARBA00023163"/>
    </source>
</evidence>